<comment type="similarity">
    <text evidence="3">Belongs to the INCENP family.</text>
</comment>
<dbReference type="AlphaFoldDB" id="A0A9P4Z196"/>
<keyword evidence="7" id="KW-0539">Nucleus</keyword>
<feature type="compositionally biased region" description="Polar residues" evidence="8">
    <location>
        <begin position="1132"/>
        <end position="1150"/>
    </location>
</feature>
<dbReference type="Pfam" id="PF03941">
    <property type="entry name" value="INCENP_ARK-bind"/>
    <property type="match status" value="1"/>
</dbReference>
<feature type="region of interest" description="Disordered" evidence="8">
    <location>
        <begin position="637"/>
        <end position="1074"/>
    </location>
</feature>
<feature type="compositionally biased region" description="Polar residues" evidence="8">
    <location>
        <begin position="722"/>
        <end position="741"/>
    </location>
</feature>
<dbReference type="Proteomes" id="UP000749293">
    <property type="component" value="Unassembled WGS sequence"/>
</dbReference>
<gene>
    <name evidence="10" type="ORF">GMORB2_0472</name>
</gene>
<feature type="compositionally biased region" description="Basic and acidic residues" evidence="8">
    <location>
        <begin position="472"/>
        <end position="487"/>
    </location>
</feature>
<feature type="compositionally biased region" description="Basic and acidic residues" evidence="8">
    <location>
        <begin position="654"/>
        <end position="715"/>
    </location>
</feature>
<accession>A0A9P4Z196</accession>
<keyword evidence="6" id="KW-0206">Cytoskeleton</keyword>
<feature type="domain" description="Inner centromere protein ARK-binding" evidence="9">
    <location>
        <begin position="1156"/>
        <end position="1210"/>
    </location>
</feature>
<evidence type="ECO:0000313" key="11">
    <source>
        <dbReference type="Proteomes" id="UP000749293"/>
    </source>
</evidence>
<feature type="compositionally biased region" description="Basic and acidic residues" evidence="8">
    <location>
        <begin position="870"/>
        <end position="928"/>
    </location>
</feature>
<feature type="region of interest" description="Disordered" evidence="8">
    <location>
        <begin position="557"/>
        <end position="576"/>
    </location>
</feature>
<evidence type="ECO:0000256" key="6">
    <source>
        <dbReference type="ARBA" id="ARBA00023212"/>
    </source>
</evidence>
<keyword evidence="4" id="KW-0963">Cytoplasm</keyword>
<evidence type="ECO:0000256" key="1">
    <source>
        <dbReference type="ARBA" id="ARBA00004123"/>
    </source>
</evidence>
<feature type="compositionally biased region" description="Polar residues" evidence="8">
    <location>
        <begin position="850"/>
        <end position="861"/>
    </location>
</feature>
<dbReference type="RefSeq" id="XP_035325387.1">
    <property type="nucleotide sequence ID" value="XM_035462457.1"/>
</dbReference>
<dbReference type="PANTHER" id="PTHR13142">
    <property type="entry name" value="INNER CENTROMERE PROTEIN"/>
    <property type="match status" value="1"/>
</dbReference>
<feature type="compositionally biased region" description="Acidic residues" evidence="8">
    <location>
        <begin position="215"/>
        <end position="226"/>
    </location>
</feature>
<feature type="compositionally biased region" description="Polar residues" evidence="8">
    <location>
        <begin position="795"/>
        <end position="816"/>
    </location>
</feature>
<dbReference type="GO" id="GO:0005819">
    <property type="term" value="C:spindle"/>
    <property type="evidence" value="ECO:0007669"/>
    <property type="project" value="UniProtKB-SubCell"/>
</dbReference>
<organism evidence="10 11">
    <name type="scientific">Geosmithia morbida</name>
    <dbReference type="NCBI Taxonomy" id="1094350"/>
    <lineage>
        <taxon>Eukaryota</taxon>
        <taxon>Fungi</taxon>
        <taxon>Dikarya</taxon>
        <taxon>Ascomycota</taxon>
        <taxon>Pezizomycotina</taxon>
        <taxon>Sordariomycetes</taxon>
        <taxon>Hypocreomycetidae</taxon>
        <taxon>Hypocreales</taxon>
        <taxon>Bionectriaceae</taxon>
        <taxon>Geosmithia</taxon>
    </lineage>
</organism>
<comment type="caution">
    <text evidence="10">The sequence shown here is derived from an EMBL/GenBank/DDBJ whole genome shotgun (WGS) entry which is preliminary data.</text>
</comment>
<dbReference type="EMBL" id="JAANYQ010000001">
    <property type="protein sequence ID" value="KAF4126735.1"/>
    <property type="molecule type" value="Genomic_DNA"/>
</dbReference>
<dbReference type="GeneID" id="55966702"/>
<feature type="compositionally biased region" description="Acidic residues" evidence="8">
    <location>
        <begin position="345"/>
        <end position="354"/>
    </location>
</feature>
<feature type="compositionally biased region" description="Low complexity" evidence="8">
    <location>
        <begin position="121"/>
        <end position="131"/>
    </location>
</feature>
<feature type="compositionally biased region" description="Low complexity" evidence="8">
    <location>
        <begin position="390"/>
        <end position="418"/>
    </location>
</feature>
<evidence type="ECO:0000256" key="2">
    <source>
        <dbReference type="ARBA" id="ARBA00004186"/>
    </source>
</evidence>
<evidence type="ECO:0000256" key="7">
    <source>
        <dbReference type="ARBA" id="ARBA00023242"/>
    </source>
</evidence>
<protein>
    <submittedName>
        <fullName evidence="10">Inner centromere protein, ARK binding region</fullName>
    </submittedName>
</protein>
<feature type="compositionally biased region" description="Polar residues" evidence="8">
    <location>
        <begin position="372"/>
        <end position="386"/>
    </location>
</feature>
<evidence type="ECO:0000256" key="3">
    <source>
        <dbReference type="ARBA" id="ARBA00010042"/>
    </source>
</evidence>
<evidence type="ECO:0000313" key="10">
    <source>
        <dbReference type="EMBL" id="KAF4126735.1"/>
    </source>
</evidence>
<feature type="compositionally biased region" description="Polar residues" evidence="8">
    <location>
        <begin position="98"/>
        <end position="120"/>
    </location>
</feature>
<dbReference type="GO" id="GO:0007059">
    <property type="term" value="P:chromosome segregation"/>
    <property type="evidence" value="ECO:0007669"/>
    <property type="project" value="UniProtKB-KW"/>
</dbReference>
<feature type="compositionally biased region" description="Polar residues" evidence="8">
    <location>
        <begin position="1062"/>
        <end position="1072"/>
    </location>
</feature>
<feature type="compositionally biased region" description="Polar residues" evidence="8">
    <location>
        <begin position="501"/>
        <end position="516"/>
    </location>
</feature>
<feature type="compositionally biased region" description="Basic and acidic residues" evidence="8">
    <location>
        <begin position="355"/>
        <end position="364"/>
    </location>
</feature>
<feature type="region of interest" description="Disordered" evidence="8">
    <location>
        <begin position="65"/>
        <end position="526"/>
    </location>
</feature>
<comment type="subcellular location">
    <subcellularLocation>
        <location evidence="2">Cytoplasm</location>
        <location evidence="2">Cytoskeleton</location>
        <location evidence="2">Spindle</location>
    </subcellularLocation>
    <subcellularLocation>
        <location evidence="1">Nucleus</location>
    </subcellularLocation>
</comment>
<evidence type="ECO:0000259" key="9">
    <source>
        <dbReference type="Pfam" id="PF03941"/>
    </source>
</evidence>
<dbReference type="PANTHER" id="PTHR13142:SF1">
    <property type="entry name" value="INNER CENTROMERE PROTEIN"/>
    <property type="match status" value="1"/>
</dbReference>
<feature type="compositionally biased region" description="Acidic residues" evidence="8">
    <location>
        <begin position="1153"/>
        <end position="1166"/>
    </location>
</feature>
<keyword evidence="5" id="KW-0159">Chromosome partition</keyword>
<name>A0A9P4Z196_9HYPO</name>
<dbReference type="InterPro" id="IPR005635">
    <property type="entry name" value="Inner_centromere_prot_ARK-bd"/>
</dbReference>
<sequence length="1264" mass="137687">MAMRGPRLQVGSAAWVAEERSSALQIAQAEVEEFSFSARNELEWLNEHMAGIFDENETNFAETFKTPGKLRGKTPRTALKSNASESRAPLSDVFAATPNGSTNRFAQKLNRVNSPKTQTIAAKSSSSPSKPVARKQNAPGAEMAGPGGAYQDSGYFGSQDVHSSHARDEEELLYSQQTPAGEPTATGVYMSDTLIRTDSSEEYQAKEVVSSDALVEMEQDDEASEVEDVKDVVMEEDDVPDSEQPVLTSEAKTALEASSDPVASPAHSVESALDDARSNLDASSPIRPLVRKSSLNFASLPAREPLTAGKSLGTRASRTSYFDTNRKSQYNWAAGGKTPGKPTQDTDDAEEEDREELKNEEIARPAEVNPALNHNKTYTQRLQDQINLLGKSKPSGSRPSKSTHNLASLQQAAAPSQPTEVSKSPSPKPAEATTTTPGAFPEDDDDWIDPPVASPTFTKPQSPISPPLPKSHSADVMEGIHENDRISDVNFEPPTHERGGQSVSPQRAPTHQTALNTPGHAKSVSVPTVPLLPRAVTDQTLPLTKAFSIPLSSMLDGDGAQTPSHSSSRSFRDSPLKQVKNKLSSILKSSKGLLASSAAVSAEGKSSLLSPSTTRMGFHVTASTESLATRAFGNNVAADKDDDKTLPVARRTRASLEREKEEKRRQAEARLQEQQTDKLEKAREKEREKARVFSKEQERIAAMEKQMSKDGERAPVLETPEPTKSSTGKIQRQPETVTNIVDRSVDMADAPPLAPPSAHRPATASQVARPKEIKRPTRPTREAQAKAKQAPTVIRVNTGSQHSQYHSTASTITANAPESVAPSTAPQSQPAAPAKASKASKAALQSKPSTQSLKASTSSNGRAKVPDSASQKREQEEREAQRRREAKAEMERKRAAAQEEQRRQEQRRQEAERQKQRDREQAAAHAEAKQTSQSAQRQAMLEKAKQTKAPPPATRSHQNGPPDFGSSTREAQPSRPPSRMDSGHPTQASKAGMKRNPAQEANDDYNAKRQPSRGGPSYQAKDAKRRRTSEAGETEVDNPPNIKGPPVRPSAAFKKELPKKSLFQNGYTNAPPSATRDLFKATVTSQYNNQHKSPLDMAQISKGAIPFAPANANHHGSSSYKTPARPPAAHGSKSTAKSAQRSSPRFQNGESIELPEIDTDDEDDEDGGGRGMVAPWVESPELRMALLRQETLDPTDIFGPPRPLNMEEVFSKNKDRWHKFRARTSSANWSGFDRLTEEDIQKDMAARDKMRREGGWSFELSKDL</sequence>
<dbReference type="OrthoDB" id="6123at2759"/>
<dbReference type="GO" id="GO:0005634">
    <property type="term" value="C:nucleus"/>
    <property type="evidence" value="ECO:0007669"/>
    <property type="project" value="UniProtKB-SubCell"/>
</dbReference>
<evidence type="ECO:0000256" key="8">
    <source>
        <dbReference type="SAM" id="MobiDB-lite"/>
    </source>
</evidence>
<evidence type="ECO:0000256" key="5">
    <source>
        <dbReference type="ARBA" id="ARBA00022829"/>
    </source>
</evidence>
<feature type="compositionally biased region" description="Low complexity" evidence="8">
    <location>
        <begin position="821"/>
        <end position="849"/>
    </location>
</feature>
<feature type="compositionally biased region" description="Polar residues" evidence="8">
    <location>
        <begin position="955"/>
        <end position="971"/>
    </location>
</feature>
<feature type="region of interest" description="Disordered" evidence="8">
    <location>
        <begin position="1106"/>
        <end position="1177"/>
    </location>
</feature>
<feature type="compositionally biased region" description="Basic and acidic residues" evidence="8">
    <location>
        <begin position="769"/>
        <end position="785"/>
    </location>
</feature>
<keyword evidence="11" id="KW-1185">Reference proteome</keyword>
<reference evidence="10" key="1">
    <citation type="submission" date="2020-03" db="EMBL/GenBank/DDBJ databases">
        <title>Site-based positive gene gene selection in Geosmithia morbida across the United States reveals a broad range of putative effectors and factors for local host and environmental adapation.</title>
        <authorList>
            <person name="Onufrak A."/>
            <person name="Murdoch R.W."/>
            <person name="Gazis R."/>
            <person name="Huff M."/>
            <person name="Staton M."/>
            <person name="Klingeman W."/>
            <person name="Hadziabdic D."/>
        </authorList>
    </citation>
    <scope>NUCLEOTIDE SEQUENCE</scope>
    <source>
        <strain evidence="10">1262</strain>
    </source>
</reference>
<feature type="compositionally biased region" description="Polar residues" evidence="8">
    <location>
        <begin position="314"/>
        <end position="331"/>
    </location>
</feature>
<evidence type="ECO:0000256" key="4">
    <source>
        <dbReference type="ARBA" id="ARBA00022490"/>
    </source>
</evidence>
<proteinExistence type="inferred from homology"/>